<dbReference type="AlphaFoldDB" id="A0AAE0ZQ96"/>
<organism evidence="1 2">
    <name type="scientific">Elysia crispata</name>
    <name type="common">lettuce slug</name>
    <dbReference type="NCBI Taxonomy" id="231223"/>
    <lineage>
        <taxon>Eukaryota</taxon>
        <taxon>Metazoa</taxon>
        <taxon>Spiralia</taxon>
        <taxon>Lophotrochozoa</taxon>
        <taxon>Mollusca</taxon>
        <taxon>Gastropoda</taxon>
        <taxon>Heterobranchia</taxon>
        <taxon>Euthyneura</taxon>
        <taxon>Panpulmonata</taxon>
        <taxon>Sacoglossa</taxon>
        <taxon>Placobranchoidea</taxon>
        <taxon>Plakobranchidae</taxon>
        <taxon>Elysia</taxon>
    </lineage>
</organism>
<evidence type="ECO:0000313" key="2">
    <source>
        <dbReference type="Proteomes" id="UP001283361"/>
    </source>
</evidence>
<sequence length="121" mass="12994">MVVYETATLHVLAAAGRQRSSLLPSVAVSPREEGTSPAVIVSNLNFNSSRTLGCQVGQSDVVTAQKTTTDNKTVEETRRVDSVASIGGQQRTWAPGTYMAWQDGSQEGQFMEIFVCVLLDG</sequence>
<protein>
    <submittedName>
        <fullName evidence="1">Uncharacterized protein</fullName>
    </submittedName>
</protein>
<gene>
    <name evidence="1" type="ORF">RRG08_022294</name>
</gene>
<accession>A0AAE0ZQ96</accession>
<comment type="caution">
    <text evidence="1">The sequence shown here is derived from an EMBL/GenBank/DDBJ whole genome shotgun (WGS) entry which is preliminary data.</text>
</comment>
<evidence type="ECO:0000313" key="1">
    <source>
        <dbReference type="EMBL" id="KAK3773585.1"/>
    </source>
</evidence>
<keyword evidence="2" id="KW-1185">Reference proteome</keyword>
<dbReference type="Proteomes" id="UP001283361">
    <property type="component" value="Unassembled WGS sequence"/>
</dbReference>
<reference evidence="1" key="1">
    <citation type="journal article" date="2023" name="G3 (Bethesda)">
        <title>A reference genome for the long-term kleptoplast-retaining sea slug Elysia crispata morphotype clarki.</title>
        <authorList>
            <person name="Eastman K.E."/>
            <person name="Pendleton A.L."/>
            <person name="Shaikh M.A."/>
            <person name="Suttiyut T."/>
            <person name="Ogas R."/>
            <person name="Tomko P."/>
            <person name="Gavelis G."/>
            <person name="Widhalm J.R."/>
            <person name="Wisecaver J.H."/>
        </authorList>
    </citation>
    <scope>NUCLEOTIDE SEQUENCE</scope>
    <source>
        <strain evidence="1">ECLA1</strain>
    </source>
</reference>
<proteinExistence type="predicted"/>
<dbReference type="EMBL" id="JAWDGP010003531">
    <property type="protein sequence ID" value="KAK3773585.1"/>
    <property type="molecule type" value="Genomic_DNA"/>
</dbReference>
<name>A0AAE0ZQ96_9GAST</name>